<evidence type="ECO:0000313" key="1">
    <source>
        <dbReference type="EMBL" id="WPL18318.1"/>
    </source>
</evidence>
<gene>
    <name evidence="1" type="ORF">Thiowin_03388</name>
</gene>
<dbReference type="InterPro" id="IPR025528">
    <property type="entry name" value="BrnA_antitoxin"/>
</dbReference>
<evidence type="ECO:0008006" key="3">
    <source>
        <dbReference type="Google" id="ProtNLM"/>
    </source>
</evidence>
<protein>
    <recommendedName>
        <fullName evidence="3">BrnA antitoxin of type II toxin-antitoxin system</fullName>
    </recommendedName>
</protein>
<reference evidence="1 2" key="1">
    <citation type="journal article" date="2023" name="Microorganisms">
        <title>Thiorhodovibrio frisius and Trv. litoralis spp. nov., Two Novel Members from a Clade of Fastidious Purple Sulfur Bacteria That Exhibit Unique Red-Shifted Light-Harvesting Capabilities.</title>
        <authorList>
            <person name="Methner A."/>
            <person name="Kuzyk S.B."/>
            <person name="Petersen J."/>
            <person name="Bauer S."/>
            <person name="Brinkmann H."/>
            <person name="Sichau K."/>
            <person name="Wanner G."/>
            <person name="Wolf J."/>
            <person name="Neumann-Schaal M."/>
            <person name="Henke P."/>
            <person name="Tank M."/>
            <person name="Sproer C."/>
            <person name="Bunk B."/>
            <person name="Overmann J."/>
        </authorList>
    </citation>
    <scope>NUCLEOTIDE SEQUENCE [LARGE SCALE GENOMIC DNA]</scope>
    <source>
        <strain evidence="1 2">DSM 6702</strain>
    </source>
</reference>
<dbReference type="RefSeq" id="WP_328984086.1">
    <property type="nucleotide sequence ID" value="NZ_CP121472.1"/>
</dbReference>
<name>A0ABZ0SCG8_9GAMM</name>
<organism evidence="1 2">
    <name type="scientific">Thiorhodovibrio winogradskyi</name>
    <dbReference type="NCBI Taxonomy" id="77007"/>
    <lineage>
        <taxon>Bacteria</taxon>
        <taxon>Pseudomonadati</taxon>
        <taxon>Pseudomonadota</taxon>
        <taxon>Gammaproteobacteria</taxon>
        <taxon>Chromatiales</taxon>
        <taxon>Chromatiaceae</taxon>
        <taxon>Thiorhodovibrio</taxon>
    </lineage>
</organism>
<sequence>MEIEFDPRKAAANPLNHDGVTFEEGRHVLLDPYALTREDIDASGEQRWVTLGMGGLGRILVVVWTLRGKRIRLISSWKANQPKGAVMNNNSDPMFDRYANLDFADAKPVSEIPALAQLQYERGTESQITMRIDNRILAAFKARAEILDTNYQVLINDALRHFVEHQIRS</sequence>
<dbReference type="Gene3D" id="3.10.450.530">
    <property type="entry name" value="Ribonuclease toxin, BrnT, of type II toxin-antitoxin system"/>
    <property type="match status" value="1"/>
</dbReference>
<dbReference type="Pfam" id="PF14384">
    <property type="entry name" value="BrnA_antitoxin"/>
    <property type="match status" value="1"/>
</dbReference>
<dbReference type="InterPro" id="IPR007460">
    <property type="entry name" value="BrnT_toxin"/>
</dbReference>
<keyword evidence="2" id="KW-1185">Reference proteome</keyword>
<evidence type="ECO:0000313" key="2">
    <source>
        <dbReference type="Proteomes" id="UP001432180"/>
    </source>
</evidence>
<accession>A0ABZ0SCG8</accession>
<proteinExistence type="predicted"/>
<dbReference type="InterPro" id="IPR038573">
    <property type="entry name" value="BrnT_sf"/>
</dbReference>
<dbReference type="Pfam" id="PF04365">
    <property type="entry name" value="BrnT_toxin"/>
    <property type="match status" value="1"/>
</dbReference>
<dbReference type="EMBL" id="CP121472">
    <property type="protein sequence ID" value="WPL18318.1"/>
    <property type="molecule type" value="Genomic_DNA"/>
</dbReference>
<dbReference type="Proteomes" id="UP001432180">
    <property type="component" value="Chromosome"/>
</dbReference>